<name>A0ACB6QVT5_9PLEO</name>
<comment type="caution">
    <text evidence="1">The sequence shown here is derived from an EMBL/GenBank/DDBJ whole genome shotgun (WGS) entry which is preliminary data.</text>
</comment>
<accession>A0ACB6QVT5</accession>
<evidence type="ECO:0000313" key="2">
    <source>
        <dbReference type="Proteomes" id="UP000799755"/>
    </source>
</evidence>
<protein>
    <submittedName>
        <fullName evidence="1">Uncharacterized protein</fullName>
    </submittedName>
</protein>
<proteinExistence type="predicted"/>
<reference evidence="1" key="1">
    <citation type="journal article" date="2020" name="Stud. Mycol.">
        <title>101 Dothideomycetes genomes: a test case for predicting lifestyles and emergence of pathogens.</title>
        <authorList>
            <person name="Haridas S."/>
            <person name="Albert R."/>
            <person name="Binder M."/>
            <person name="Bloem J."/>
            <person name="Labutti K."/>
            <person name="Salamov A."/>
            <person name="Andreopoulos B."/>
            <person name="Baker S."/>
            <person name="Barry K."/>
            <person name="Bills G."/>
            <person name="Bluhm B."/>
            <person name="Cannon C."/>
            <person name="Castanera R."/>
            <person name="Culley D."/>
            <person name="Daum C."/>
            <person name="Ezra D."/>
            <person name="Gonzalez J."/>
            <person name="Henrissat B."/>
            <person name="Kuo A."/>
            <person name="Liang C."/>
            <person name="Lipzen A."/>
            <person name="Lutzoni F."/>
            <person name="Magnuson J."/>
            <person name="Mondo S."/>
            <person name="Nolan M."/>
            <person name="Ohm R."/>
            <person name="Pangilinan J."/>
            <person name="Park H.-J."/>
            <person name="Ramirez L."/>
            <person name="Alfaro M."/>
            <person name="Sun H."/>
            <person name="Tritt A."/>
            <person name="Yoshinaga Y."/>
            <person name="Zwiers L.-H."/>
            <person name="Turgeon B."/>
            <person name="Goodwin S."/>
            <person name="Spatafora J."/>
            <person name="Crous P."/>
            <person name="Grigoriev I."/>
        </authorList>
    </citation>
    <scope>NUCLEOTIDE SEQUENCE</scope>
    <source>
        <strain evidence="1">ATCC 200398</strain>
    </source>
</reference>
<evidence type="ECO:0000313" key="1">
    <source>
        <dbReference type="EMBL" id="KAF2471119.1"/>
    </source>
</evidence>
<organism evidence="1 2">
    <name type="scientific">Lindgomyces ingoldianus</name>
    <dbReference type="NCBI Taxonomy" id="673940"/>
    <lineage>
        <taxon>Eukaryota</taxon>
        <taxon>Fungi</taxon>
        <taxon>Dikarya</taxon>
        <taxon>Ascomycota</taxon>
        <taxon>Pezizomycotina</taxon>
        <taxon>Dothideomycetes</taxon>
        <taxon>Pleosporomycetidae</taxon>
        <taxon>Pleosporales</taxon>
        <taxon>Lindgomycetaceae</taxon>
        <taxon>Lindgomyces</taxon>
    </lineage>
</organism>
<gene>
    <name evidence="1" type="ORF">BDR25DRAFT_30699</name>
</gene>
<dbReference type="EMBL" id="MU003506">
    <property type="protein sequence ID" value="KAF2471119.1"/>
    <property type="molecule type" value="Genomic_DNA"/>
</dbReference>
<keyword evidence="2" id="KW-1185">Reference proteome</keyword>
<dbReference type="Proteomes" id="UP000799755">
    <property type="component" value="Unassembled WGS sequence"/>
</dbReference>
<sequence>MFRISCGASFMQLSGRFAAAVVSFSLFRPVVSQRVFVNTWVHSAFFLQANGQPIYQSSAPILHANLTSSLCVAPAFNSAHSLSLSFVVVSLLITLREGVRQGSQHSSIPSYSAGDCLLLSFLFL</sequence>